<proteinExistence type="predicted"/>
<sequence>MQTGQRAGAVGASSSNAKDRTIRVSEEDLVHRLAIRAAGLFDGQEFLAGPVLVMSENGSIVDIDCSGAHPPEHADMLDLRDLTLLPGLVDAHTHLSWEPQGNPEELLFEDGERLLARARLHAGQALSAGITTLRDLGSRGFDLAGLREDYRRGRVVGPELLISGPPITRSKGHGWFLGGVADSLDQVIAAVAERARRGVDWVKVMATGGFTTQGSDPARPNYDLETMRALVRSAHARGLPVTAHAHATSGIADLVEAGVDGIEHCTFYTSRGAVLDATLVEAMAEQGIRAGITLARPQGVPEPWIQDILDRVVPHAGELMRAGVRVALCTDAGINPARPHDVLPADLVYAADRGLSGRQVLAAATSVAAEVCGVGHRKGRIAPGYDADLIAVSGNPLHDIRAILEVRAVVRAGLLVR</sequence>
<evidence type="ECO:0000259" key="1">
    <source>
        <dbReference type="Pfam" id="PF01979"/>
    </source>
</evidence>
<dbReference type="Gene3D" id="2.30.40.10">
    <property type="entry name" value="Urease, subunit C, domain 1"/>
    <property type="match status" value="1"/>
</dbReference>
<dbReference type="InterPro" id="IPR057744">
    <property type="entry name" value="OTAase-like"/>
</dbReference>
<dbReference type="PANTHER" id="PTHR43135">
    <property type="entry name" value="ALPHA-D-RIBOSE 1-METHYLPHOSPHONATE 5-TRIPHOSPHATE DIPHOSPHATASE"/>
    <property type="match status" value="1"/>
</dbReference>
<dbReference type="PANTHER" id="PTHR43135:SF3">
    <property type="entry name" value="ALPHA-D-RIBOSE 1-METHYLPHOSPHONATE 5-TRIPHOSPHATE DIPHOSPHATASE"/>
    <property type="match status" value="1"/>
</dbReference>
<comment type="caution">
    <text evidence="2">The sequence shown here is derived from an EMBL/GenBank/DDBJ whole genome shotgun (WGS) entry which is preliminary data.</text>
</comment>
<dbReference type="InterPro" id="IPR011059">
    <property type="entry name" value="Metal-dep_hydrolase_composite"/>
</dbReference>
<name>A0ABX0BK38_9PSEU</name>
<gene>
    <name evidence="2" type="ORF">G3I59_08910</name>
</gene>
<dbReference type="InterPro" id="IPR032466">
    <property type="entry name" value="Metal_Hydrolase"/>
</dbReference>
<dbReference type="InterPro" id="IPR006680">
    <property type="entry name" value="Amidohydro-rel"/>
</dbReference>
<evidence type="ECO:0000313" key="2">
    <source>
        <dbReference type="EMBL" id="NEC55710.1"/>
    </source>
</evidence>
<evidence type="ECO:0000313" key="3">
    <source>
        <dbReference type="Proteomes" id="UP000470404"/>
    </source>
</evidence>
<dbReference type="Pfam" id="PF01979">
    <property type="entry name" value="Amidohydro_1"/>
    <property type="match status" value="1"/>
</dbReference>
<protein>
    <submittedName>
        <fullName evidence="2">Amidohydrolase family protein</fullName>
    </submittedName>
</protein>
<keyword evidence="3" id="KW-1185">Reference proteome</keyword>
<dbReference type="SUPFAM" id="SSF51556">
    <property type="entry name" value="Metallo-dependent hydrolases"/>
    <property type="match status" value="1"/>
</dbReference>
<organism evidence="2 3">
    <name type="scientific">Amycolatopsis rubida</name>
    <dbReference type="NCBI Taxonomy" id="112413"/>
    <lineage>
        <taxon>Bacteria</taxon>
        <taxon>Bacillati</taxon>
        <taxon>Actinomycetota</taxon>
        <taxon>Actinomycetes</taxon>
        <taxon>Pseudonocardiales</taxon>
        <taxon>Pseudonocardiaceae</taxon>
        <taxon>Amycolatopsis</taxon>
    </lineage>
</organism>
<dbReference type="Proteomes" id="UP000470404">
    <property type="component" value="Unassembled WGS sequence"/>
</dbReference>
<dbReference type="SUPFAM" id="SSF51338">
    <property type="entry name" value="Composite domain of metallo-dependent hydrolases"/>
    <property type="match status" value="1"/>
</dbReference>
<dbReference type="InterPro" id="IPR051781">
    <property type="entry name" value="Metallo-dep_Hydrolase"/>
</dbReference>
<dbReference type="EMBL" id="JAAGNC010000060">
    <property type="protein sequence ID" value="NEC55710.1"/>
    <property type="molecule type" value="Genomic_DNA"/>
</dbReference>
<dbReference type="CDD" id="cd01299">
    <property type="entry name" value="Met_dep_hydrolase_A"/>
    <property type="match status" value="1"/>
</dbReference>
<dbReference type="Gene3D" id="3.20.20.140">
    <property type="entry name" value="Metal-dependent hydrolases"/>
    <property type="match status" value="1"/>
</dbReference>
<feature type="domain" description="Amidohydrolase-related" evidence="1">
    <location>
        <begin position="83"/>
        <end position="413"/>
    </location>
</feature>
<accession>A0ABX0BK38</accession>
<reference evidence="2 3" key="1">
    <citation type="submission" date="2020-01" db="EMBL/GenBank/DDBJ databases">
        <title>Insect and environment-associated Actinomycetes.</title>
        <authorList>
            <person name="Currrie C."/>
            <person name="Chevrette M."/>
            <person name="Carlson C."/>
            <person name="Stubbendieck R."/>
            <person name="Wendt-Pienkowski E."/>
        </authorList>
    </citation>
    <scope>NUCLEOTIDE SEQUENCE [LARGE SCALE GENOMIC DNA]</scope>
    <source>
        <strain evidence="2 3">SID8386</strain>
    </source>
</reference>